<dbReference type="RefSeq" id="WP_171090810.1">
    <property type="nucleotide sequence ID" value="NZ_CP053069.1"/>
</dbReference>
<dbReference type="EMBL" id="CP053069">
    <property type="protein sequence ID" value="QJR10360.1"/>
    <property type="molecule type" value="Genomic_DNA"/>
</dbReference>
<dbReference type="Proteomes" id="UP000501534">
    <property type="component" value="Chromosome"/>
</dbReference>
<protein>
    <recommendedName>
        <fullName evidence="3">HTH cro/C1-type domain-containing protein</fullName>
    </recommendedName>
</protein>
<evidence type="ECO:0000259" key="3">
    <source>
        <dbReference type="PROSITE" id="PS50943"/>
    </source>
</evidence>
<dbReference type="PANTHER" id="PTHR46797">
    <property type="entry name" value="HTH-TYPE TRANSCRIPTIONAL REGULATOR"/>
    <property type="match status" value="1"/>
</dbReference>
<proteinExistence type="predicted"/>
<dbReference type="CDD" id="cd00093">
    <property type="entry name" value="HTH_XRE"/>
    <property type="match status" value="1"/>
</dbReference>
<evidence type="ECO:0000256" key="2">
    <source>
        <dbReference type="SAM" id="MobiDB-lite"/>
    </source>
</evidence>
<reference evidence="4 5" key="1">
    <citation type="submission" date="2020-04" db="EMBL/GenBank/DDBJ databases">
        <title>Usitatibacter rugosus gen. nov., sp. nov. and Usitatibacter palustris sp. nov., novel members of Usitatibacteraceae fam. nov. within the order Nitrosomonadales isolated from soil.</title>
        <authorList>
            <person name="Huber K.J."/>
            <person name="Neumann-Schaal M."/>
            <person name="Geppert A."/>
            <person name="Luckner M."/>
            <person name="Wanner G."/>
            <person name="Overmann J."/>
        </authorList>
    </citation>
    <scope>NUCLEOTIDE SEQUENCE [LARGE SCALE GENOMIC DNA]</scope>
    <source>
        <strain evidence="4 5">0125_3</strain>
    </source>
</reference>
<dbReference type="InterPro" id="IPR010982">
    <property type="entry name" value="Lambda_DNA-bd_dom_sf"/>
</dbReference>
<dbReference type="GO" id="GO:0003700">
    <property type="term" value="F:DNA-binding transcription factor activity"/>
    <property type="evidence" value="ECO:0007669"/>
    <property type="project" value="TreeGrafter"/>
</dbReference>
<feature type="domain" description="HTH cro/C1-type" evidence="3">
    <location>
        <begin position="21"/>
        <end position="75"/>
    </location>
</feature>
<organism evidence="4 5">
    <name type="scientific">Usitatibacter rugosus</name>
    <dbReference type="NCBI Taxonomy" id="2732067"/>
    <lineage>
        <taxon>Bacteria</taxon>
        <taxon>Pseudomonadati</taxon>
        <taxon>Pseudomonadota</taxon>
        <taxon>Betaproteobacteria</taxon>
        <taxon>Nitrosomonadales</taxon>
        <taxon>Usitatibacteraceae</taxon>
        <taxon>Usitatibacter</taxon>
    </lineage>
</organism>
<dbReference type="SUPFAM" id="SSF47413">
    <property type="entry name" value="lambda repressor-like DNA-binding domains"/>
    <property type="match status" value="1"/>
</dbReference>
<dbReference type="GO" id="GO:0003677">
    <property type="term" value="F:DNA binding"/>
    <property type="evidence" value="ECO:0007669"/>
    <property type="project" value="UniProtKB-KW"/>
</dbReference>
<dbReference type="SUPFAM" id="SSF51182">
    <property type="entry name" value="RmlC-like cupins"/>
    <property type="match status" value="1"/>
</dbReference>
<feature type="compositionally biased region" description="Basic residues" evidence="2">
    <location>
        <begin position="233"/>
        <end position="242"/>
    </location>
</feature>
<dbReference type="GO" id="GO:0005829">
    <property type="term" value="C:cytosol"/>
    <property type="evidence" value="ECO:0007669"/>
    <property type="project" value="TreeGrafter"/>
</dbReference>
<dbReference type="Gene3D" id="1.10.260.40">
    <property type="entry name" value="lambda repressor-like DNA-binding domains"/>
    <property type="match status" value="1"/>
</dbReference>
<dbReference type="Pfam" id="PF07883">
    <property type="entry name" value="Cupin_2"/>
    <property type="match status" value="1"/>
</dbReference>
<dbReference type="Gene3D" id="2.60.120.10">
    <property type="entry name" value="Jelly Rolls"/>
    <property type="match status" value="1"/>
</dbReference>
<gene>
    <name evidence="4" type="ORF">DSM104443_01418</name>
</gene>
<sequence length="242" mass="26786">MSARPATPKETESRSTPGDTIRAIRKKLGLTLNEVGRRTGMAVSTLSKLEKGRVSLSFDKLLSISKALGVDMAELIEPAPHHEGSSAPLRGRRVVQRAGEGQLVETRSYRQVYLATELLHKRMAPIVVELRARTLDEFREEFGGLIRHPGEEFVHVLTGELEFHSELYAPLRLAAGDSMYFDSEMGHAYLNASDPPCTLVCACSPRGREESVLDTFMGASERHAANQEVPPPRPRRAKARKS</sequence>
<dbReference type="InterPro" id="IPR011051">
    <property type="entry name" value="RmlC_Cupin_sf"/>
</dbReference>
<dbReference type="PROSITE" id="PS50943">
    <property type="entry name" value="HTH_CROC1"/>
    <property type="match status" value="1"/>
</dbReference>
<dbReference type="InterPro" id="IPR001387">
    <property type="entry name" value="Cro/C1-type_HTH"/>
</dbReference>
<accession>A0A6M4GSR2</accession>
<feature type="region of interest" description="Disordered" evidence="2">
    <location>
        <begin position="220"/>
        <end position="242"/>
    </location>
</feature>
<dbReference type="PANTHER" id="PTHR46797:SF20">
    <property type="entry name" value="BLR4304 PROTEIN"/>
    <property type="match status" value="1"/>
</dbReference>
<name>A0A6M4GSR2_9PROT</name>
<evidence type="ECO:0000256" key="1">
    <source>
        <dbReference type="ARBA" id="ARBA00023125"/>
    </source>
</evidence>
<evidence type="ECO:0000313" key="4">
    <source>
        <dbReference type="EMBL" id="QJR10360.1"/>
    </source>
</evidence>
<dbReference type="Pfam" id="PF01381">
    <property type="entry name" value="HTH_3"/>
    <property type="match status" value="1"/>
</dbReference>
<dbReference type="KEGG" id="uru:DSM104443_01418"/>
<evidence type="ECO:0000313" key="5">
    <source>
        <dbReference type="Proteomes" id="UP000501534"/>
    </source>
</evidence>
<dbReference type="InterPro" id="IPR050807">
    <property type="entry name" value="TransReg_Diox_bact_type"/>
</dbReference>
<dbReference type="CDD" id="cd02209">
    <property type="entry name" value="cupin_XRE_C"/>
    <property type="match status" value="1"/>
</dbReference>
<dbReference type="SMART" id="SM00530">
    <property type="entry name" value="HTH_XRE"/>
    <property type="match status" value="1"/>
</dbReference>
<dbReference type="InterPro" id="IPR014710">
    <property type="entry name" value="RmlC-like_jellyroll"/>
</dbReference>
<dbReference type="AlphaFoldDB" id="A0A6M4GSR2"/>
<dbReference type="InterPro" id="IPR013096">
    <property type="entry name" value="Cupin_2"/>
</dbReference>
<keyword evidence="5" id="KW-1185">Reference proteome</keyword>
<keyword evidence="1" id="KW-0238">DNA-binding</keyword>